<name>A0A971D0B6_9BIFI</name>
<proteinExistence type="predicted"/>
<dbReference type="Proteomes" id="UP000767327">
    <property type="component" value="Unassembled WGS sequence"/>
</dbReference>
<dbReference type="GeneID" id="78116032"/>
<evidence type="ECO:0000313" key="2">
    <source>
        <dbReference type="Proteomes" id="UP000767327"/>
    </source>
</evidence>
<gene>
    <name evidence="1" type="ORF">GXW98_09070</name>
</gene>
<accession>A0A971D0B6</accession>
<dbReference type="AlphaFoldDB" id="A0A971D0B6"/>
<comment type="caution">
    <text evidence="1">The sequence shown here is derived from an EMBL/GenBank/DDBJ whole genome shotgun (WGS) entry which is preliminary data.</text>
</comment>
<dbReference type="OrthoDB" id="9912709at2"/>
<sequence>MDDYMLDGDFDRETLQEMVELRDLFELGVIDETEFSNRIAQLMDW</sequence>
<evidence type="ECO:0008006" key="3">
    <source>
        <dbReference type="Google" id="ProtNLM"/>
    </source>
</evidence>
<evidence type="ECO:0000313" key="1">
    <source>
        <dbReference type="EMBL" id="NLT80413.1"/>
    </source>
</evidence>
<reference evidence="1" key="2">
    <citation type="submission" date="2020-01" db="EMBL/GenBank/DDBJ databases">
        <authorList>
            <person name="Campanaro S."/>
        </authorList>
    </citation>
    <scope>NUCLEOTIDE SEQUENCE</scope>
    <source>
        <strain evidence="1">AS01afH2WH_6</strain>
    </source>
</reference>
<reference evidence="1" key="1">
    <citation type="journal article" date="2020" name="Biotechnol. Biofuels">
        <title>New insights from the biogas microbiome by comprehensive genome-resolved metagenomics of nearly 1600 species originating from multiple anaerobic digesters.</title>
        <authorList>
            <person name="Campanaro S."/>
            <person name="Treu L."/>
            <person name="Rodriguez-R L.M."/>
            <person name="Kovalovszki A."/>
            <person name="Ziels R.M."/>
            <person name="Maus I."/>
            <person name="Zhu X."/>
            <person name="Kougias P.G."/>
            <person name="Basile A."/>
            <person name="Luo G."/>
            <person name="Schluter A."/>
            <person name="Konstantinidis K.T."/>
            <person name="Angelidaki I."/>
        </authorList>
    </citation>
    <scope>NUCLEOTIDE SEQUENCE</scope>
    <source>
        <strain evidence="1">AS01afH2WH_6</strain>
    </source>
</reference>
<protein>
    <recommendedName>
        <fullName evidence="3">SHOCT domain-containing protein</fullName>
    </recommendedName>
</protein>
<dbReference type="RefSeq" id="WP_156958293.1">
    <property type="nucleotide sequence ID" value="NZ_CP181270.1"/>
</dbReference>
<dbReference type="EMBL" id="JAAXZR010000027">
    <property type="protein sequence ID" value="NLT80413.1"/>
    <property type="molecule type" value="Genomic_DNA"/>
</dbReference>
<organism evidence="1 2">
    <name type="scientific">Bifidobacterium crudilactis</name>
    <dbReference type="NCBI Taxonomy" id="327277"/>
    <lineage>
        <taxon>Bacteria</taxon>
        <taxon>Bacillati</taxon>
        <taxon>Actinomycetota</taxon>
        <taxon>Actinomycetes</taxon>
        <taxon>Bifidobacteriales</taxon>
        <taxon>Bifidobacteriaceae</taxon>
        <taxon>Bifidobacterium</taxon>
    </lineage>
</organism>